<keyword evidence="2" id="KW-0378">Hydrolase</keyword>
<dbReference type="SUPFAM" id="SSF56281">
    <property type="entry name" value="Metallo-hydrolase/oxidoreductase"/>
    <property type="match status" value="1"/>
</dbReference>
<reference evidence="2" key="2">
    <citation type="submission" date="2020-09" db="EMBL/GenBank/DDBJ databases">
        <authorList>
            <person name="Sun Q."/>
            <person name="Zhou Y."/>
        </authorList>
    </citation>
    <scope>NUCLEOTIDE SEQUENCE</scope>
    <source>
        <strain evidence="2">CGMCC 1.15179</strain>
    </source>
</reference>
<feature type="domain" description="Metallo-beta-lactamase" evidence="1">
    <location>
        <begin position="29"/>
        <end position="197"/>
    </location>
</feature>
<comment type="caution">
    <text evidence="2">The sequence shown here is derived from an EMBL/GenBank/DDBJ whole genome shotgun (WGS) entry which is preliminary data.</text>
</comment>
<dbReference type="InterPro" id="IPR001279">
    <property type="entry name" value="Metallo-B-lactamas"/>
</dbReference>
<dbReference type="AlphaFoldDB" id="A0A8J2YD94"/>
<dbReference type="InterPro" id="IPR036866">
    <property type="entry name" value="RibonucZ/Hydroxyglut_hydro"/>
</dbReference>
<dbReference type="PANTHER" id="PTHR42951:SF4">
    <property type="entry name" value="ACYL-COENZYME A THIOESTERASE MBLAC2"/>
    <property type="match status" value="1"/>
</dbReference>
<dbReference type="EMBL" id="BMHQ01000002">
    <property type="protein sequence ID" value="GGE08055.1"/>
    <property type="molecule type" value="Genomic_DNA"/>
</dbReference>
<accession>A0A8J2YD94</accession>
<evidence type="ECO:0000313" key="2">
    <source>
        <dbReference type="EMBL" id="GGE08055.1"/>
    </source>
</evidence>
<dbReference type="SMART" id="SM00849">
    <property type="entry name" value="Lactamase_B"/>
    <property type="match status" value="1"/>
</dbReference>
<gene>
    <name evidence="2" type="ORF">GCM10011571_06620</name>
</gene>
<dbReference type="CDD" id="cd06262">
    <property type="entry name" value="metallo-hydrolase-like_MBL-fold"/>
    <property type="match status" value="1"/>
</dbReference>
<protein>
    <submittedName>
        <fullName evidence="2">MBL fold hydrolase</fullName>
    </submittedName>
</protein>
<evidence type="ECO:0000259" key="1">
    <source>
        <dbReference type="SMART" id="SM00849"/>
    </source>
</evidence>
<proteinExistence type="predicted"/>
<evidence type="ECO:0000313" key="3">
    <source>
        <dbReference type="Proteomes" id="UP000625210"/>
    </source>
</evidence>
<dbReference type="GO" id="GO:0016787">
    <property type="term" value="F:hydrolase activity"/>
    <property type="evidence" value="ECO:0007669"/>
    <property type="project" value="UniProtKB-KW"/>
</dbReference>
<dbReference type="Gene3D" id="3.60.15.10">
    <property type="entry name" value="Ribonuclease Z/Hydroxyacylglutathione hydrolase-like"/>
    <property type="match status" value="1"/>
</dbReference>
<dbReference type="Proteomes" id="UP000625210">
    <property type="component" value="Unassembled WGS sequence"/>
</dbReference>
<organism evidence="2 3">
    <name type="scientific">Marinithermofilum abyssi</name>
    <dbReference type="NCBI Taxonomy" id="1571185"/>
    <lineage>
        <taxon>Bacteria</taxon>
        <taxon>Bacillati</taxon>
        <taxon>Bacillota</taxon>
        <taxon>Bacilli</taxon>
        <taxon>Bacillales</taxon>
        <taxon>Thermoactinomycetaceae</taxon>
        <taxon>Marinithermofilum</taxon>
    </lineage>
</organism>
<keyword evidence="3" id="KW-1185">Reference proteome</keyword>
<dbReference type="PANTHER" id="PTHR42951">
    <property type="entry name" value="METALLO-BETA-LACTAMASE DOMAIN-CONTAINING"/>
    <property type="match status" value="1"/>
</dbReference>
<name>A0A8J2YD94_9BACL</name>
<dbReference type="InterPro" id="IPR050855">
    <property type="entry name" value="NDM-1-like"/>
</dbReference>
<sequence>MGKLQINTETYDGVTRFSMRYRMLGNNFHVSLYYVDGLLMETGPVRARHMVEQFVADHPVDRIALTHFHEDHSGNAAHLNARFGIPVTAGPETAALLKNPDPIPRYRQWIWGQMEAVSCTVSDVIETSRHRFRRIFTPGHSPDHSIWLEENQGWAFTGDLYLGTRLTYGMRGESVSQLIQSIRTLLSFPVATVFCSHAGIIREGRKGLQKKHDFLTWLTEETLDLHQQGAPSKEIAHRLLQRRPAVEWFSGGEMSPVHLIRSIVSEHSGVGS</sequence>
<dbReference type="RefSeq" id="WP_188646487.1">
    <property type="nucleotide sequence ID" value="NZ_BMHQ01000002.1"/>
</dbReference>
<reference evidence="2" key="1">
    <citation type="journal article" date="2014" name="Int. J. Syst. Evol. Microbiol.">
        <title>Complete genome sequence of Corynebacterium casei LMG S-19264T (=DSM 44701T), isolated from a smear-ripened cheese.</title>
        <authorList>
            <consortium name="US DOE Joint Genome Institute (JGI-PGF)"/>
            <person name="Walter F."/>
            <person name="Albersmeier A."/>
            <person name="Kalinowski J."/>
            <person name="Ruckert C."/>
        </authorList>
    </citation>
    <scope>NUCLEOTIDE SEQUENCE</scope>
    <source>
        <strain evidence="2">CGMCC 1.15179</strain>
    </source>
</reference>
<dbReference type="Pfam" id="PF00753">
    <property type="entry name" value="Lactamase_B"/>
    <property type="match status" value="1"/>
</dbReference>